<dbReference type="AlphaFoldDB" id="A0A7J9DH71"/>
<comment type="caution">
    <text evidence="1">The sequence shown here is derived from an EMBL/GenBank/DDBJ whole genome shotgun (WGS) entry which is preliminary data.</text>
</comment>
<dbReference type="Proteomes" id="UP000593568">
    <property type="component" value="Unassembled WGS sequence"/>
</dbReference>
<evidence type="ECO:0000313" key="2">
    <source>
        <dbReference type="Proteomes" id="UP000593568"/>
    </source>
</evidence>
<sequence length="130" mass="14750">MLPTLPVAGSDRIIWQWSSAGRFSSSETYKHFVVRRNMPLYSDGSMGYRSTTGARKYVQGHRSTTKARKCIQGYRSTTWARKCDQGYRSTTEARSAFRDHNGLADCMAKAASSDLNRLLMFEDDAHRALE</sequence>
<organism evidence="1 2">
    <name type="scientific">Gossypium trilobum</name>
    <dbReference type="NCBI Taxonomy" id="34281"/>
    <lineage>
        <taxon>Eukaryota</taxon>
        <taxon>Viridiplantae</taxon>
        <taxon>Streptophyta</taxon>
        <taxon>Embryophyta</taxon>
        <taxon>Tracheophyta</taxon>
        <taxon>Spermatophyta</taxon>
        <taxon>Magnoliopsida</taxon>
        <taxon>eudicotyledons</taxon>
        <taxon>Gunneridae</taxon>
        <taxon>Pentapetalae</taxon>
        <taxon>rosids</taxon>
        <taxon>malvids</taxon>
        <taxon>Malvales</taxon>
        <taxon>Malvaceae</taxon>
        <taxon>Malvoideae</taxon>
        <taxon>Gossypium</taxon>
    </lineage>
</organism>
<evidence type="ECO:0000313" key="1">
    <source>
        <dbReference type="EMBL" id="MBA0759914.1"/>
    </source>
</evidence>
<protein>
    <submittedName>
        <fullName evidence="1">Uncharacterized protein</fullName>
    </submittedName>
</protein>
<dbReference type="EMBL" id="JABEZW010000002">
    <property type="protein sequence ID" value="MBA0759914.1"/>
    <property type="molecule type" value="Genomic_DNA"/>
</dbReference>
<proteinExistence type="predicted"/>
<accession>A0A7J9DH71</accession>
<name>A0A7J9DH71_9ROSI</name>
<reference evidence="1 2" key="1">
    <citation type="journal article" date="2019" name="Genome Biol. Evol.">
        <title>Insights into the evolution of the New World diploid cottons (Gossypium, subgenus Houzingenia) based on genome sequencing.</title>
        <authorList>
            <person name="Grover C.E."/>
            <person name="Arick M.A. 2nd"/>
            <person name="Thrash A."/>
            <person name="Conover J.L."/>
            <person name="Sanders W.S."/>
            <person name="Peterson D.G."/>
            <person name="Frelichowski J.E."/>
            <person name="Scheffler J.A."/>
            <person name="Scheffler B.E."/>
            <person name="Wendel J.F."/>
        </authorList>
    </citation>
    <scope>NUCLEOTIDE SEQUENCE [LARGE SCALE GENOMIC DNA]</scope>
    <source>
        <strain evidence="1">8</strain>
        <tissue evidence="1">Leaf</tissue>
    </source>
</reference>
<keyword evidence="2" id="KW-1185">Reference proteome</keyword>
<gene>
    <name evidence="1" type="ORF">Gotri_022724</name>
</gene>
<feature type="non-terminal residue" evidence="1">
    <location>
        <position position="1"/>
    </location>
</feature>